<accession>Q3ICW3</accession>
<evidence type="ECO:0008006" key="4">
    <source>
        <dbReference type="Google" id="ProtNLM"/>
    </source>
</evidence>
<organism evidence="2 3">
    <name type="scientific">Pseudoalteromonas translucida (strain TAC 125)</name>
    <dbReference type="NCBI Taxonomy" id="326442"/>
    <lineage>
        <taxon>Bacteria</taxon>
        <taxon>Pseudomonadati</taxon>
        <taxon>Pseudomonadota</taxon>
        <taxon>Gammaproteobacteria</taxon>
        <taxon>Alteromonadales</taxon>
        <taxon>Pseudoalteromonadaceae</taxon>
        <taxon>Pseudoalteromonas</taxon>
    </lineage>
</organism>
<evidence type="ECO:0000313" key="3">
    <source>
        <dbReference type="Proteomes" id="UP000006843"/>
    </source>
</evidence>
<protein>
    <recommendedName>
        <fullName evidence="4">ATP-binding protein</fullName>
    </recommendedName>
</protein>
<dbReference type="AlphaFoldDB" id="Q3ICW3"/>
<dbReference type="EMBL" id="CR954247">
    <property type="protein sequence ID" value="CAI89141.1"/>
    <property type="molecule type" value="Genomic_DNA"/>
</dbReference>
<dbReference type="PATRIC" id="fig|326442.8.peg.3005"/>
<dbReference type="InterPro" id="IPR036890">
    <property type="entry name" value="HATPase_C_sf"/>
</dbReference>
<dbReference type="STRING" id="326442.PSHAb0092"/>
<reference evidence="2 3" key="1">
    <citation type="journal article" date="2005" name="Genome Res.">
        <title>Coping with cold: the genome of the versatile marine Antarctica bacterium Pseudoalteromonas haloplanktis TAC125.</title>
        <authorList>
            <person name="Medigue C."/>
            <person name="Krin E."/>
            <person name="Pascal G."/>
            <person name="Barbe V."/>
            <person name="Bernsel A."/>
            <person name="Bertin P."/>
            <person name="Cheung F."/>
            <person name="Cruveiller S."/>
            <person name="Damico S."/>
            <person name="Duilio A."/>
            <person name="Fang G."/>
            <person name="Feller G."/>
            <person name="Mangenot S."/>
            <person name="Marino G."/>
            <person name="Nilsson J."/>
            <person name="Parilli E."/>
            <person name="Rocha E."/>
            <person name="Rouy Z."/>
            <person name="Sekowska A."/>
            <person name="Tutino M.L."/>
            <person name="Vallenet D."/>
            <person name="von Heijne G."/>
            <person name="Danchin A."/>
        </authorList>
    </citation>
    <scope>NUCLEOTIDE SEQUENCE [LARGE SCALE GENOMIC DNA]</scope>
    <source>
        <strain evidence="3">TAC 125</strain>
    </source>
</reference>
<gene>
    <name evidence="2" type="ordered locus">PSHAb0092</name>
</gene>
<evidence type="ECO:0000256" key="1">
    <source>
        <dbReference type="SAM" id="MobiDB-lite"/>
    </source>
</evidence>
<dbReference type="SUPFAM" id="SSF55874">
    <property type="entry name" value="ATPase domain of HSP90 chaperone/DNA topoisomerase II/histidine kinase"/>
    <property type="match status" value="1"/>
</dbReference>
<dbReference type="Gene3D" id="3.30.565.10">
    <property type="entry name" value="Histidine kinase-like ATPase, C-terminal domain"/>
    <property type="match status" value="1"/>
</dbReference>
<dbReference type="eggNOG" id="COG0323">
    <property type="taxonomic scope" value="Bacteria"/>
</dbReference>
<dbReference type="Pfam" id="PF13589">
    <property type="entry name" value="HATPase_c_3"/>
    <property type="match status" value="1"/>
</dbReference>
<dbReference type="BioCyc" id="PHAL326442:PSHA_RS15310-MONOMER"/>
<keyword evidence="3" id="KW-1185">Reference proteome</keyword>
<evidence type="ECO:0000313" key="2">
    <source>
        <dbReference type="EMBL" id="CAI89141.1"/>
    </source>
</evidence>
<feature type="compositionally biased region" description="Acidic residues" evidence="1">
    <location>
        <begin position="399"/>
        <end position="409"/>
    </location>
</feature>
<sequence>MSEFIKLEIEEDRVCDAISKIGYSPAPALLDICDNSVTARAKNIKIVLNKKDGKTLSNKNNVLSYTIIDDGKGMSNRDIEKGLTIGSPVTYGKNSLSKYGFGLKSAGLSLGQKIIVYSKKNGVLSKAYTLDREKVKSDGFGVYKGEISDASEQLSPNLLDDYQSGTVVHITNTVPHHDSITKTKNKLEEQMGVIYFDYLKKGLNIFLDYSNKLKVIEPIDILHWGDSISSFVNDKYCGTRPIKVLNEKVKLPELPENTPPIIIKACTFPQDKMSSVSSLDTEDRKRLKGYKVGRDRKGAFIYRNGRLISWGHSLDGIVGRDYLGLRVKIEVETAHDEALHVDVSKQHFVLPESFLNTLQRLLEIPKSTHKEVFAKCKSITDNDENSPEGSKFNERNESFSEEDPDDDTGTIDLVKANARREKIVSESKVKAPANENSSEDDLHDSDVFKRIVYSSKVKGNRFWDAGLDIDHGSFSIVNKNHDFYHLIMANLGSSSWERQALEAMAYSLASAENNTLKNFNLGLDDKIKPEEELIIIKNILEKFKKVFSHQLETWALSNQDILKDD</sequence>
<proteinExistence type="predicted"/>
<feature type="region of interest" description="Disordered" evidence="1">
    <location>
        <begin position="378"/>
        <end position="410"/>
    </location>
</feature>
<dbReference type="KEGG" id="pha:PSHAb0092"/>
<dbReference type="Proteomes" id="UP000006843">
    <property type="component" value="Chromosome II"/>
</dbReference>
<name>Q3ICW3_PSET1</name>
<dbReference type="HOGENOM" id="CLU_493304_0_0_6"/>